<protein>
    <recommendedName>
        <fullName evidence="3">ABC-type xenobiotic transporter</fullName>
        <ecNumber evidence="3">7.6.2.2</ecNumber>
    </recommendedName>
</protein>
<keyword evidence="8" id="KW-0067">ATP-binding</keyword>
<dbReference type="FunFam" id="3.70.10.10:FF:000010">
    <property type="entry name" value="Checkpoint protein"/>
    <property type="match status" value="1"/>
</dbReference>
<dbReference type="PROSITE" id="PS00211">
    <property type="entry name" value="ABC_TRANSPORTER_1"/>
    <property type="match status" value="1"/>
</dbReference>
<feature type="transmembrane region" description="Helical" evidence="13">
    <location>
        <begin position="1195"/>
        <end position="1220"/>
    </location>
</feature>
<comment type="caution">
    <text evidence="16">The sequence shown here is derived from an EMBL/GenBank/DDBJ whole genome shotgun (WGS) entry which is preliminary data.</text>
</comment>
<proteinExistence type="inferred from homology"/>
<dbReference type="PANTHER" id="PTHR24223:SF330">
    <property type="entry name" value="ATP-BINDING CASSETTE SUB-FAMILY C MEMBER 10"/>
    <property type="match status" value="1"/>
</dbReference>
<dbReference type="PROSITE" id="PS50929">
    <property type="entry name" value="ABC_TM1F"/>
    <property type="match status" value="2"/>
</dbReference>
<comment type="similarity">
    <text evidence="2">Belongs to the ABC transporter superfamily. ABCC family. Conjugate transporter (TC 3.A.1.208) subfamily.</text>
</comment>
<dbReference type="EC" id="7.6.2.2" evidence="3"/>
<dbReference type="InterPro" id="IPR027417">
    <property type="entry name" value="P-loop_NTPase"/>
</dbReference>
<dbReference type="EMBL" id="JBANQN010000003">
    <property type="protein sequence ID" value="KAK6795596.1"/>
    <property type="molecule type" value="Genomic_DNA"/>
</dbReference>
<feature type="transmembrane region" description="Helical" evidence="13">
    <location>
        <begin position="697"/>
        <end position="720"/>
    </location>
</feature>
<dbReference type="SUPFAM" id="SSF52540">
    <property type="entry name" value="P-loop containing nucleoside triphosphate hydrolases"/>
    <property type="match status" value="1"/>
</dbReference>
<dbReference type="Pfam" id="PF00005">
    <property type="entry name" value="ABC_tran"/>
    <property type="match status" value="1"/>
</dbReference>
<evidence type="ECO:0000256" key="8">
    <source>
        <dbReference type="ARBA" id="ARBA00022840"/>
    </source>
</evidence>
<comment type="subcellular location">
    <subcellularLocation>
        <location evidence="1">Membrane</location>
    </subcellularLocation>
</comment>
<dbReference type="Pfam" id="PF00664">
    <property type="entry name" value="ABC_membrane"/>
    <property type="match status" value="2"/>
</dbReference>
<keyword evidence="9" id="KW-1278">Translocase</keyword>
<dbReference type="SUPFAM" id="SSF90123">
    <property type="entry name" value="ABC transporter transmembrane region"/>
    <property type="match status" value="2"/>
</dbReference>
<evidence type="ECO:0000256" key="13">
    <source>
        <dbReference type="SAM" id="Phobius"/>
    </source>
</evidence>
<dbReference type="SMART" id="SM00382">
    <property type="entry name" value="AAA"/>
    <property type="match status" value="1"/>
</dbReference>
<dbReference type="Gene3D" id="3.40.50.300">
    <property type="entry name" value="P-loop containing nucleotide triphosphate hydrolases"/>
    <property type="match status" value="1"/>
</dbReference>
<name>A0AAN8YKN4_SOLBU</name>
<evidence type="ECO:0000256" key="2">
    <source>
        <dbReference type="ARBA" id="ARBA00009726"/>
    </source>
</evidence>
<dbReference type="InterPro" id="IPR007150">
    <property type="entry name" value="HUS1/Mec3"/>
</dbReference>
<feature type="transmembrane region" description="Helical" evidence="13">
    <location>
        <begin position="372"/>
        <end position="393"/>
    </location>
</feature>
<dbReference type="Proteomes" id="UP001371456">
    <property type="component" value="Unassembled WGS sequence"/>
</dbReference>
<keyword evidence="5 13" id="KW-0812">Transmembrane</keyword>
<dbReference type="InterPro" id="IPR017871">
    <property type="entry name" value="ABC_transporter-like_CS"/>
</dbReference>
<comment type="catalytic activity">
    <reaction evidence="12">
        <text>ATP + H2O + xenobioticSide 1 = ADP + phosphate + xenobioticSide 2.</text>
        <dbReference type="EC" id="7.6.2.2"/>
    </reaction>
</comment>
<feature type="domain" description="ABC transporter" evidence="14">
    <location>
        <begin position="883"/>
        <end position="1126"/>
    </location>
</feature>
<dbReference type="PANTHER" id="PTHR24223">
    <property type="entry name" value="ATP-BINDING CASSETTE SUB-FAMILY C"/>
    <property type="match status" value="1"/>
</dbReference>
<evidence type="ECO:0000256" key="1">
    <source>
        <dbReference type="ARBA" id="ARBA00004370"/>
    </source>
</evidence>
<dbReference type="GO" id="GO:0016020">
    <property type="term" value="C:membrane"/>
    <property type="evidence" value="ECO:0007669"/>
    <property type="project" value="UniProtKB-SubCell"/>
</dbReference>
<evidence type="ECO:0000256" key="4">
    <source>
        <dbReference type="ARBA" id="ARBA00022448"/>
    </source>
</evidence>
<evidence type="ECO:0000256" key="10">
    <source>
        <dbReference type="ARBA" id="ARBA00022989"/>
    </source>
</evidence>
<evidence type="ECO:0000259" key="14">
    <source>
        <dbReference type="PROSITE" id="PS50893"/>
    </source>
</evidence>
<dbReference type="Pfam" id="PF04005">
    <property type="entry name" value="Hus1"/>
    <property type="match status" value="1"/>
</dbReference>
<evidence type="ECO:0000313" key="17">
    <source>
        <dbReference type="Proteomes" id="UP001371456"/>
    </source>
</evidence>
<evidence type="ECO:0000256" key="6">
    <source>
        <dbReference type="ARBA" id="ARBA00022737"/>
    </source>
</evidence>
<dbReference type="GO" id="GO:0030896">
    <property type="term" value="C:checkpoint clamp complex"/>
    <property type="evidence" value="ECO:0007669"/>
    <property type="project" value="InterPro"/>
</dbReference>
<evidence type="ECO:0000256" key="11">
    <source>
        <dbReference type="ARBA" id="ARBA00023136"/>
    </source>
</evidence>
<dbReference type="GO" id="GO:0008559">
    <property type="term" value="F:ABC-type xenobiotic transporter activity"/>
    <property type="evidence" value="ECO:0007669"/>
    <property type="project" value="UniProtKB-EC"/>
</dbReference>
<dbReference type="Gene3D" id="1.20.1560.10">
    <property type="entry name" value="ABC transporter type 1, transmembrane domain"/>
    <property type="match status" value="2"/>
</dbReference>
<reference evidence="16 17" key="1">
    <citation type="submission" date="2024-02" db="EMBL/GenBank/DDBJ databases">
        <title>de novo genome assembly of Solanum bulbocastanum strain 11H21.</title>
        <authorList>
            <person name="Hosaka A.J."/>
        </authorList>
    </citation>
    <scope>NUCLEOTIDE SEQUENCE [LARGE SCALE GENOMIC DNA]</scope>
    <source>
        <tissue evidence="16">Young leaves</tissue>
    </source>
</reference>
<evidence type="ECO:0000259" key="15">
    <source>
        <dbReference type="PROSITE" id="PS50929"/>
    </source>
</evidence>
<dbReference type="InterPro" id="IPR011527">
    <property type="entry name" value="ABC1_TM_dom"/>
</dbReference>
<dbReference type="PROSITE" id="PS50893">
    <property type="entry name" value="ABC_TRANSPORTER_2"/>
    <property type="match status" value="1"/>
</dbReference>
<feature type="transmembrane region" description="Helical" evidence="13">
    <location>
        <begin position="783"/>
        <end position="803"/>
    </location>
</feature>
<evidence type="ECO:0000256" key="5">
    <source>
        <dbReference type="ARBA" id="ARBA00022692"/>
    </source>
</evidence>
<keyword evidence="10 13" id="KW-1133">Transmembrane helix</keyword>
<gene>
    <name evidence="16" type="ORF">RDI58_009050</name>
</gene>
<dbReference type="InterPro" id="IPR003593">
    <property type="entry name" value="AAA+_ATPase"/>
</dbReference>
<dbReference type="Gene3D" id="3.70.10.10">
    <property type="match status" value="1"/>
</dbReference>
<dbReference type="GO" id="GO:0000077">
    <property type="term" value="P:DNA damage checkpoint signaling"/>
    <property type="evidence" value="ECO:0007669"/>
    <property type="project" value="InterPro"/>
</dbReference>
<sequence length="1353" mass="151292">MKFKAFLSDNGVSLLDKRFLPALEKMGKICHLYLTRDHIYFLHNLLNGDGIQCIAQFRKEALFDEYRLSSQNDDRISFAIDLSLLHRALHSIISIYTEFSASDSGVPGGNSAPNHIQIKLVKKLPPHSQQPMPFLTFETKGYKSAVIQDVPISKPLSRSDVLELQAALDMAQDLPQTLIQVPDMHQLQNFVEKMKNVGDVLNVSISKYGDLHLQVSTSLITLGAEFRKLSVIGEQAQSPTDDQNLSAQSRTRIALQRGDAMTVQVSVKHFFKSLQCHAAKPDCAFYGIAQQGACLTVVFQFFIPVLGFGANILTIVLVAAIGAGKRSVKDGNRVQISNVHHSSPFPGWVSVSGDSMKNFSVGMKQVSILAKVFLHLIPALGASMALCDMVVLIKKMLDSSHVKYHEWLFRHTFSGYHSAGLEVWVLLCLKEGFTALVEISFGVLIIITRSTTRPQSSSCMEEELLLPRKMDTGQGSSRGVSKGIICNCWDLIAFKSIKPVLECGVKRQLDYEDLLELPTDMDPSSCHTLLSTCWKAQLRNEYSHPSLIKTICRAYGWQYFRLGLLKVLNDCLSFAGPVLLNKLIHFLQQGSRDYGGYILALSLGLSSVLKSFLDTQYTFHLSKLKLKLRSSIMSLIYGKCLSVSLAERSKFSEGEIQTFMSVDADRIVNLCNSFHDMWSLPLQIGIALYLLYTQVKFAFLSGIAITILLIPVNKWIANVIAKATKSMMEQKDERIRMTAEILTHIRTLKMYGWELLFGSWLMNTRSEEVKYLSTRKYLDSWCVFFWATTPTLFSLFTFGLYTLMGHQLDAATVFTCVALFNNLISPLNSFPWVINGLIDAAISSRRLCKYLSCFETNMEQPSNCSVFSCSNKQNELQDAAVVIHDASCTWSSSDQKEIDLVVDPVNLLIPKGLLVAVVGEVGSGKSSLLNLILGETRLINGSVYRNGSIAYVPQVAWILSGTVRDNILFGREYDPRRFIEESLFNTSFLDFDGNRYSEVLRACSLDFDISRMMGGDMAFVGEKGFNLSGGQRARLALARAVYHDAEIYLLDDILSAVDAHVGCSILHNAILGPPMNQQTRILCTHNIQAISAADLVIVMDKGHVQWVGNPIDFTFPSDVAFSTIDEISSCSEVQQQDKRSNISSEIQQKTSEGDVIFLTCFSAVLMQASRNGNDMWLSYWVDTSRRNQKPFSTTFYLAILSLFCLANSLLTLVRAFAFAFGGLRAAVKVHDRLLEKLMSASISFFDLNPTGRIINRLSSDLYTIDDSLPFILNILLANFVGLLGIAVVLSYVQVMFLFLLMPFWYIYRKLQHHKELFLASSYCHPMSGNYHSECSVFQLLQGEFVVQPPVSPF</sequence>
<dbReference type="GO" id="GO:0016887">
    <property type="term" value="F:ATP hydrolysis activity"/>
    <property type="evidence" value="ECO:0007669"/>
    <property type="project" value="InterPro"/>
</dbReference>
<dbReference type="FunFam" id="1.20.1560.10:FF:000037">
    <property type="entry name" value="ATP-binding cassette subfamily C member 10"/>
    <property type="match status" value="1"/>
</dbReference>
<feature type="domain" description="ABC transmembrane type-1" evidence="15">
    <location>
        <begin position="564"/>
        <end position="839"/>
    </location>
</feature>
<keyword evidence="11 13" id="KW-0472">Membrane</keyword>
<feature type="transmembrane region" description="Helical" evidence="13">
    <location>
        <begin position="423"/>
        <end position="447"/>
    </location>
</feature>
<evidence type="ECO:0000256" key="7">
    <source>
        <dbReference type="ARBA" id="ARBA00022741"/>
    </source>
</evidence>
<dbReference type="InterPro" id="IPR050173">
    <property type="entry name" value="ABC_transporter_C-like"/>
</dbReference>
<feature type="transmembrane region" description="Helical" evidence="13">
    <location>
        <begin position="594"/>
        <end position="613"/>
    </location>
</feature>
<evidence type="ECO:0000313" key="16">
    <source>
        <dbReference type="EMBL" id="KAK6795596.1"/>
    </source>
</evidence>
<evidence type="ECO:0000256" key="9">
    <source>
        <dbReference type="ARBA" id="ARBA00022967"/>
    </source>
</evidence>
<dbReference type="GO" id="GO:0005524">
    <property type="term" value="F:ATP binding"/>
    <property type="evidence" value="ECO:0007669"/>
    <property type="project" value="UniProtKB-KW"/>
</dbReference>
<keyword evidence="6" id="KW-0677">Repeat</keyword>
<evidence type="ECO:0000256" key="12">
    <source>
        <dbReference type="ARBA" id="ARBA00034018"/>
    </source>
</evidence>
<keyword evidence="4" id="KW-0813">Transport</keyword>
<feature type="domain" description="ABC transmembrane type-1" evidence="15">
    <location>
        <begin position="1157"/>
        <end position="1307"/>
    </location>
</feature>
<dbReference type="InterPro" id="IPR003439">
    <property type="entry name" value="ABC_transporter-like_ATP-bd"/>
</dbReference>
<organism evidence="16 17">
    <name type="scientific">Solanum bulbocastanum</name>
    <name type="common">Wild potato</name>
    <dbReference type="NCBI Taxonomy" id="147425"/>
    <lineage>
        <taxon>Eukaryota</taxon>
        <taxon>Viridiplantae</taxon>
        <taxon>Streptophyta</taxon>
        <taxon>Embryophyta</taxon>
        <taxon>Tracheophyta</taxon>
        <taxon>Spermatophyta</taxon>
        <taxon>Magnoliopsida</taxon>
        <taxon>eudicotyledons</taxon>
        <taxon>Gunneridae</taxon>
        <taxon>Pentapetalae</taxon>
        <taxon>asterids</taxon>
        <taxon>lamiids</taxon>
        <taxon>Solanales</taxon>
        <taxon>Solanaceae</taxon>
        <taxon>Solanoideae</taxon>
        <taxon>Solaneae</taxon>
        <taxon>Solanum</taxon>
    </lineage>
</organism>
<feature type="transmembrane region" description="Helical" evidence="13">
    <location>
        <begin position="1274"/>
        <end position="1307"/>
    </location>
</feature>
<dbReference type="CDD" id="cd18598">
    <property type="entry name" value="ABC_6TM_MRP7_D1_like"/>
    <property type="match status" value="1"/>
</dbReference>
<evidence type="ECO:0000256" key="3">
    <source>
        <dbReference type="ARBA" id="ARBA00012191"/>
    </source>
</evidence>
<keyword evidence="17" id="KW-1185">Reference proteome</keyword>
<feature type="transmembrane region" description="Helical" evidence="13">
    <location>
        <begin position="301"/>
        <end position="323"/>
    </location>
</feature>
<keyword evidence="7" id="KW-0547">Nucleotide-binding</keyword>
<dbReference type="InterPro" id="IPR036640">
    <property type="entry name" value="ABC1_TM_sf"/>
</dbReference>
<accession>A0AAN8YKN4</accession>
<dbReference type="CDD" id="cd03250">
    <property type="entry name" value="ABCC_MRP_domain1"/>
    <property type="match status" value="1"/>
</dbReference>